<evidence type="ECO:0000259" key="6">
    <source>
        <dbReference type="SMART" id="SM00363"/>
    </source>
</evidence>
<evidence type="ECO:0000313" key="7">
    <source>
        <dbReference type="EMBL" id="AOJ01018.1"/>
    </source>
</evidence>
<dbReference type="InterPro" id="IPR002942">
    <property type="entry name" value="S4_RNA-bd"/>
</dbReference>
<dbReference type="PROSITE" id="PS50889">
    <property type="entry name" value="S4"/>
    <property type="match status" value="1"/>
</dbReference>
<keyword evidence="2 4" id="KW-0694">RNA-binding</keyword>
<keyword evidence="8" id="KW-1185">Reference proteome</keyword>
<dbReference type="GO" id="GO:0043023">
    <property type="term" value="F:ribosomal large subunit binding"/>
    <property type="evidence" value="ECO:0007669"/>
    <property type="project" value="InterPro"/>
</dbReference>
<dbReference type="GO" id="GO:0034605">
    <property type="term" value="P:cellular response to heat"/>
    <property type="evidence" value="ECO:0007669"/>
    <property type="project" value="InterPro"/>
</dbReference>
<comment type="similarity">
    <text evidence="1">Belongs to the HSP15 family.</text>
</comment>
<dbReference type="KEGG" id="buu:WS70_03560"/>
<dbReference type="Gene3D" id="3.10.290.10">
    <property type="entry name" value="RNA-binding S4 domain"/>
    <property type="match status" value="1"/>
</dbReference>
<dbReference type="PIRSF" id="PIRSF016821">
    <property type="entry name" value="HSP15"/>
    <property type="match status" value="1"/>
</dbReference>
<dbReference type="GO" id="GO:0003677">
    <property type="term" value="F:DNA binding"/>
    <property type="evidence" value="ECO:0007669"/>
    <property type="project" value="UniProtKB-KW"/>
</dbReference>
<organism evidence="7 8">
    <name type="scientific">Burkholderia mayonis</name>
    <dbReference type="NCBI Taxonomy" id="1385591"/>
    <lineage>
        <taxon>Bacteria</taxon>
        <taxon>Pseudomonadati</taxon>
        <taxon>Pseudomonadota</taxon>
        <taxon>Betaproteobacteria</taxon>
        <taxon>Burkholderiales</taxon>
        <taxon>Burkholderiaceae</taxon>
        <taxon>Burkholderia</taxon>
        <taxon>pseudomallei group</taxon>
    </lineage>
</organism>
<dbReference type="EMBL" id="CP013386">
    <property type="protein sequence ID" value="AOJ01018.1"/>
    <property type="molecule type" value="Genomic_DNA"/>
</dbReference>
<evidence type="ECO:0000256" key="4">
    <source>
        <dbReference type="PROSITE-ProRule" id="PRU00182"/>
    </source>
</evidence>
<evidence type="ECO:0000256" key="2">
    <source>
        <dbReference type="ARBA" id="ARBA00022884"/>
    </source>
</evidence>
<dbReference type="Pfam" id="PF01479">
    <property type="entry name" value="S4"/>
    <property type="match status" value="1"/>
</dbReference>
<dbReference type="AlphaFoldDB" id="A0A1B4FBH6"/>
<dbReference type="InterPro" id="IPR025708">
    <property type="entry name" value="HSP15"/>
</dbReference>
<dbReference type="RefSeq" id="WP_059470833.1">
    <property type="nucleotide sequence ID" value="NZ_CP013386.1"/>
</dbReference>
<reference evidence="7 8" key="1">
    <citation type="submission" date="2015-12" db="EMBL/GenBank/DDBJ databases">
        <title>Diversity of Burkholderia near neighbor genomes.</title>
        <authorList>
            <person name="Sahl J."/>
            <person name="Wagner D."/>
            <person name="Keim P."/>
        </authorList>
    </citation>
    <scope>NUCLEOTIDE SEQUENCE [LARGE SCALE GENOMIC DNA]</scope>
    <source>
        <strain evidence="7 8">BDU6</strain>
    </source>
</reference>
<evidence type="ECO:0000313" key="8">
    <source>
        <dbReference type="Proteomes" id="UP000062519"/>
    </source>
</evidence>
<evidence type="ECO:0000256" key="3">
    <source>
        <dbReference type="ARBA" id="ARBA00023125"/>
    </source>
</evidence>
<dbReference type="GO" id="GO:0003727">
    <property type="term" value="F:single-stranded RNA binding"/>
    <property type="evidence" value="ECO:0007669"/>
    <property type="project" value="InterPro"/>
</dbReference>
<feature type="region of interest" description="Disordered" evidence="5">
    <location>
        <begin position="111"/>
        <end position="135"/>
    </location>
</feature>
<dbReference type="Proteomes" id="UP000062519">
    <property type="component" value="Chromosome 1"/>
</dbReference>
<protein>
    <submittedName>
        <fullName evidence="7">RNA-binding protein</fullName>
    </submittedName>
</protein>
<dbReference type="CDD" id="cd00165">
    <property type="entry name" value="S4"/>
    <property type="match status" value="1"/>
</dbReference>
<keyword evidence="3" id="KW-0238">DNA-binding</keyword>
<dbReference type="SMART" id="SM00363">
    <property type="entry name" value="S4"/>
    <property type="match status" value="1"/>
</dbReference>
<proteinExistence type="inferred from homology"/>
<feature type="domain" description="RNA-binding S4" evidence="6">
    <location>
        <begin position="13"/>
        <end position="73"/>
    </location>
</feature>
<evidence type="ECO:0000256" key="1">
    <source>
        <dbReference type="ARBA" id="ARBA00008396"/>
    </source>
</evidence>
<dbReference type="SUPFAM" id="SSF55174">
    <property type="entry name" value="Alpha-L RNA-binding motif"/>
    <property type="match status" value="1"/>
</dbReference>
<name>A0A1B4FBH6_9BURK</name>
<sequence length="135" mass="15251">MNYKISTEPGARLRIDKWLWAARFFKTRSLAADAVEKGRVKIGGAIVKPAKEVRVGDRVDVTIESVVWQVDVVGVCDVRGPASVAQTLYAETEAGREKRLAELDRRRRFREPAAELQGRPTKRDRRVIDRFSNGS</sequence>
<accession>A0A1B4FBH6</accession>
<gene>
    <name evidence="7" type="ORF">WS70_03560</name>
</gene>
<evidence type="ECO:0000256" key="5">
    <source>
        <dbReference type="SAM" id="MobiDB-lite"/>
    </source>
</evidence>
<dbReference type="InterPro" id="IPR036986">
    <property type="entry name" value="S4_RNA-bd_sf"/>
</dbReference>